<gene>
    <name evidence="4" type="ORF">NKR19_g1380</name>
</gene>
<evidence type="ECO:0000313" key="4">
    <source>
        <dbReference type="EMBL" id="KAJ9162277.1"/>
    </source>
</evidence>
<accession>A0AA38VP29</accession>
<evidence type="ECO:0000256" key="2">
    <source>
        <dbReference type="ARBA" id="ARBA00023043"/>
    </source>
</evidence>
<dbReference type="SUPFAM" id="SSF48403">
    <property type="entry name" value="Ankyrin repeat"/>
    <property type="match status" value="1"/>
</dbReference>
<evidence type="ECO:0000256" key="1">
    <source>
        <dbReference type="ARBA" id="ARBA00022737"/>
    </source>
</evidence>
<proteinExistence type="predicted"/>
<evidence type="ECO:0000256" key="3">
    <source>
        <dbReference type="PROSITE-ProRule" id="PRU00023"/>
    </source>
</evidence>
<dbReference type="EMBL" id="JANBVN010000013">
    <property type="protein sequence ID" value="KAJ9162277.1"/>
    <property type="molecule type" value="Genomic_DNA"/>
</dbReference>
<evidence type="ECO:0008006" key="6">
    <source>
        <dbReference type="Google" id="ProtNLM"/>
    </source>
</evidence>
<sequence length="268" mass="30269">MFAASNGACPECIDTLLESGADINAVDNSGKNALHWVIDPRYTSPFRTHRTDVKLSESRGVVKCKPAGVCKLLLERGCNPGTKTTRGACPLRLLPASVHADEEQKEILRVLLDHMSEDCVTSGCLGEVVLAYLKLGDFDAVRIIEGAGWPNGRGRPVSVTRVLHICRAFPVTDRLADEVLDYFTRMIRFAERQHLIHLSEAEERDKPSKELRHYLLSQEAKVVEFIKERRWMFPRLFPTTERQDEAEMDDADMDDSEYRALAKPMDLL</sequence>
<dbReference type="AlphaFoldDB" id="A0AA38VP29"/>
<feature type="repeat" description="ANK" evidence="3">
    <location>
        <begin position="1"/>
        <end position="28"/>
    </location>
</feature>
<evidence type="ECO:0000313" key="5">
    <source>
        <dbReference type="Proteomes" id="UP001174691"/>
    </source>
</evidence>
<reference evidence="4" key="1">
    <citation type="submission" date="2022-07" db="EMBL/GenBank/DDBJ databases">
        <title>Fungi with potential for degradation of polypropylene.</title>
        <authorList>
            <person name="Gostincar C."/>
        </authorList>
    </citation>
    <scope>NUCLEOTIDE SEQUENCE</scope>
    <source>
        <strain evidence="4">EXF-13287</strain>
    </source>
</reference>
<keyword evidence="5" id="KW-1185">Reference proteome</keyword>
<keyword evidence="1" id="KW-0677">Repeat</keyword>
<dbReference type="InterPro" id="IPR002110">
    <property type="entry name" value="Ankyrin_rpt"/>
</dbReference>
<dbReference type="PANTHER" id="PTHR24198:SF165">
    <property type="entry name" value="ANKYRIN REPEAT-CONTAINING PROTEIN-RELATED"/>
    <property type="match status" value="1"/>
</dbReference>
<dbReference type="Gene3D" id="1.25.40.20">
    <property type="entry name" value="Ankyrin repeat-containing domain"/>
    <property type="match status" value="1"/>
</dbReference>
<comment type="caution">
    <text evidence="4">The sequence shown here is derived from an EMBL/GenBank/DDBJ whole genome shotgun (WGS) entry which is preliminary data.</text>
</comment>
<dbReference type="PANTHER" id="PTHR24198">
    <property type="entry name" value="ANKYRIN REPEAT AND PROTEIN KINASE DOMAIN-CONTAINING PROTEIN"/>
    <property type="match status" value="1"/>
</dbReference>
<name>A0AA38VP29_9PEZI</name>
<dbReference type="PROSITE" id="PS50088">
    <property type="entry name" value="ANK_REPEAT"/>
    <property type="match status" value="1"/>
</dbReference>
<dbReference type="InterPro" id="IPR036770">
    <property type="entry name" value="Ankyrin_rpt-contain_sf"/>
</dbReference>
<keyword evidence="2 3" id="KW-0040">ANK repeat</keyword>
<protein>
    <recommendedName>
        <fullName evidence="6">Ankyrin</fullName>
    </recommendedName>
</protein>
<organism evidence="4 5">
    <name type="scientific">Coniochaeta hoffmannii</name>
    <dbReference type="NCBI Taxonomy" id="91930"/>
    <lineage>
        <taxon>Eukaryota</taxon>
        <taxon>Fungi</taxon>
        <taxon>Dikarya</taxon>
        <taxon>Ascomycota</taxon>
        <taxon>Pezizomycotina</taxon>
        <taxon>Sordariomycetes</taxon>
        <taxon>Sordariomycetidae</taxon>
        <taxon>Coniochaetales</taxon>
        <taxon>Coniochaetaceae</taxon>
        <taxon>Coniochaeta</taxon>
    </lineage>
</organism>
<dbReference type="Proteomes" id="UP001174691">
    <property type="component" value="Unassembled WGS sequence"/>
</dbReference>
<dbReference type="Pfam" id="PF13637">
    <property type="entry name" value="Ank_4"/>
    <property type="match status" value="1"/>
</dbReference>